<dbReference type="EMBL" id="LR216287">
    <property type="protein sequence ID" value="VFJ12520.1"/>
    <property type="molecule type" value="Genomic_DNA"/>
</dbReference>
<dbReference type="GeneID" id="39419776"/>
<feature type="region of interest" description="Disordered" evidence="1">
    <location>
        <begin position="27"/>
        <end position="56"/>
    </location>
</feature>
<reference evidence="2 3" key="1">
    <citation type="submission" date="2019-02" db="EMBL/GenBank/DDBJ databases">
        <authorList>
            <person name="Lehtovirta-Morley E L."/>
        </authorList>
    </citation>
    <scope>NUCLEOTIDE SEQUENCE [LARGE SCALE GENOMIC DNA]</scope>
    <source>
        <strain evidence="2">NFRAN1</strain>
    </source>
</reference>
<dbReference type="InterPro" id="IPR005651">
    <property type="entry name" value="Trm112-like"/>
</dbReference>
<evidence type="ECO:0000256" key="1">
    <source>
        <dbReference type="SAM" id="MobiDB-lite"/>
    </source>
</evidence>
<dbReference type="AlphaFoldDB" id="A0A484I703"/>
<dbReference type="SUPFAM" id="SSF158997">
    <property type="entry name" value="Trm112p-like"/>
    <property type="match status" value="1"/>
</dbReference>
<dbReference type="Proteomes" id="UP000294299">
    <property type="component" value="Chromosome NFRAN"/>
</dbReference>
<dbReference type="Gene3D" id="2.20.25.10">
    <property type="match status" value="1"/>
</dbReference>
<keyword evidence="3" id="KW-1185">Reference proteome</keyword>
<evidence type="ECO:0008006" key="4">
    <source>
        <dbReference type="Google" id="ProtNLM"/>
    </source>
</evidence>
<dbReference type="Pfam" id="PF03966">
    <property type="entry name" value="Trm112p"/>
    <property type="match status" value="1"/>
</dbReference>
<name>A0A484I703_9ARCH</name>
<gene>
    <name evidence="2" type="ORF">NFRAN_0199</name>
</gene>
<proteinExistence type="predicted"/>
<sequence>MNKKLLDILVCPFDKITALDLLEFETESKSQDRFESSNLDIIQDEEAKESQTQTRESVDSTIIKEGMLLCKTCNRFYPITEEIPIILPDELRDKKKDLEFLKKWKDAVPSDLLSKLKPWSV</sequence>
<protein>
    <recommendedName>
        <fullName evidence="4">Trm112p-like protein</fullName>
    </recommendedName>
</protein>
<dbReference type="OrthoDB" id="6467at2157"/>
<evidence type="ECO:0000313" key="3">
    <source>
        <dbReference type="Proteomes" id="UP000294299"/>
    </source>
</evidence>
<dbReference type="RefSeq" id="WP_134482639.1">
    <property type="nucleotide sequence ID" value="NZ_LR216287.1"/>
</dbReference>
<evidence type="ECO:0000313" key="2">
    <source>
        <dbReference type="EMBL" id="VFJ12520.1"/>
    </source>
</evidence>
<accession>A0A484I703</accession>
<dbReference type="KEGG" id="nfn:NFRAN_0199"/>
<organism evidence="2 3">
    <name type="scientific">Candidatus Nitrosocosmicus franklandianus</name>
    <dbReference type="NCBI Taxonomy" id="1798806"/>
    <lineage>
        <taxon>Archaea</taxon>
        <taxon>Nitrososphaerota</taxon>
        <taxon>Nitrososphaeria</taxon>
        <taxon>Nitrososphaerales</taxon>
        <taxon>Nitrososphaeraceae</taxon>
        <taxon>Candidatus Nitrosocosmicus</taxon>
    </lineage>
</organism>